<evidence type="ECO:0000313" key="3">
    <source>
        <dbReference type="EMBL" id="MCR0231353.1"/>
    </source>
</evidence>
<sequence length="133" mass="15112">MPGFYLFIQDLIIIGFSEEYLYRGVMYSIMKKENTALAIVLSSLFRGITHAVYPTVVVGGDLSVFLTDCISNIGFGLFIGYGFIYVFEESKTLWIPILLHAVYDYSMGYGWIIFVGTVMYLYIVNKGGHTRQK</sequence>
<keyword evidence="3" id="KW-0482">Metalloprotease</keyword>
<dbReference type="Pfam" id="PF02517">
    <property type="entry name" value="Rce1-like"/>
    <property type="match status" value="1"/>
</dbReference>
<evidence type="ECO:0000256" key="1">
    <source>
        <dbReference type="SAM" id="Phobius"/>
    </source>
</evidence>
<dbReference type="GO" id="GO:0008237">
    <property type="term" value="F:metallopeptidase activity"/>
    <property type="evidence" value="ECO:0007669"/>
    <property type="project" value="UniProtKB-KW"/>
</dbReference>
<gene>
    <name evidence="3" type="ORF">MKC95_01040</name>
</gene>
<feature type="transmembrane region" description="Helical" evidence="1">
    <location>
        <begin position="65"/>
        <end position="87"/>
    </location>
</feature>
<dbReference type="GO" id="GO:0004175">
    <property type="term" value="F:endopeptidase activity"/>
    <property type="evidence" value="ECO:0007669"/>
    <property type="project" value="UniProtKB-ARBA"/>
</dbReference>
<keyword evidence="1" id="KW-1133">Transmembrane helix</keyword>
<dbReference type="RefSeq" id="WP_009588856.1">
    <property type="nucleotide sequence ID" value="NZ_AP025565.1"/>
</dbReference>
<dbReference type="GO" id="GO:0080120">
    <property type="term" value="P:CAAX-box protein maturation"/>
    <property type="evidence" value="ECO:0007669"/>
    <property type="project" value="UniProtKB-ARBA"/>
</dbReference>
<feature type="transmembrane region" description="Helical" evidence="1">
    <location>
        <begin position="35"/>
        <end position="53"/>
    </location>
</feature>
<dbReference type="InterPro" id="IPR003675">
    <property type="entry name" value="Rce1/LyrA-like_dom"/>
</dbReference>
<feature type="transmembrane region" description="Helical" evidence="1">
    <location>
        <begin position="107"/>
        <end position="124"/>
    </location>
</feature>
<keyword evidence="3" id="KW-0378">Hydrolase</keyword>
<accession>A0AAP2XUB8</accession>
<evidence type="ECO:0000259" key="2">
    <source>
        <dbReference type="Pfam" id="PF02517"/>
    </source>
</evidence>
<organism evidence="3 4">
    <name type="scientific">Clostridium innocuum</name>
    <dbReference type="NCBI Taxonomy" id="1522"/>
    <lineage>
        <taxon>Bacteria</taxon>
        <taxon>Bacillati</taxon>
        <taxon>Bacillota</taxon>
        <taxon>Clostridia</taxon>
        <taxon>Eubacteriales</taxon>
        <taxon>Clostridiaceae</taxon>
        <taxon>Clostridium</taxon>
    </lineage>
</organism>
<keyword evidence="3" id="KW-0645">Protease</keyword>
<name>A0AAP2XUB8_CLOIN</name>
<reference evidence="3" key="1">
    <citation type="journal article" date="2022" name="Clin. Infect. Dis.">
        <title>Association between Clostridium innocuum and antibiotic-associated diarrhea in adults and children: A cross-sectional study and comparative genomics analysis.</title>
        <authorList>
            <person name="Cherny K.E."/>
            <person name="Muscat E.B."/>
            <person name="Balaji A."/>
            <person name="Mukherjee J."/>
            <person name="Ozer E.A."/>
            <person name="Angarone M.P."/>
            <person name="Hauser A.R."/>
            <person name="Sichel J.S."/>
            <person name="Amponsah E."/>
            <person name="Kociolek L.K."/>
        </authorList>
    </citation>
    <scope>NUCLEOTIDE SEQUENCE</scope>
    <source>
        <strain evidence="3">NU1-AC-029v</strain>
    </source>
</reference>
<proteinExistence type="predicted"/>
<dbReference type="Proteomes" id="UP001203972">
    <property type="component" value="Unassembled WGS sequence"/>
</dbReference>
<dbReference type="AlphaFoldDB" id="A0AAP2XUB8"/>
<protein>
    <submittedName>
        <fullName evidence="3">CPBP family intramembrane metalloprotease</fullName>
    </submittedName>
</protein>
<evidence type="ECO:0000313" key="4">
    <source>
        <dbReference type="Proteomes" id="UP001203972"/>
    </source>
</evidence>
<keyword evidence="1" id="KW-0472">Membrane</keyword>
<dbReference type="EMBL" id="JAKTMA010000002">
    <property type="protein sequence ID" value="MCR0231353.1"/>
    <property type="molecule type" value="Genomic_DNA"/>
</dbReference>
<comment type="caution">
    <text evidence="3">The sequence shown here is derived from an EMBL/GenBank/DDBJ whole genome shotgun (WGS) entry which is preliminary data.</text>
</comment>
<feature type="domain" description="CAAX prenyl protease 2/Lysostaphin resistance protein A-like" evidence="2">
    <location>
        <begin position="5"/>
        <end position="105"/>
    </location>
</feature>
<keyword evidence="1" id="KW-0812">Transmembrane</keyword>